<dbReference type="PROSITE" id="PS51724">
    <property type="entry name" value="SPOR"/>
    <property type="match status" value="1"/>
</dbReference>
<dbReference type="Gene3D" id="2.40.40.10">
    <property type="entry name" value="RlpA-like domain"/>
    <property type="match status" value="1"/>
</dbReference>
<sequence length="353" mass="36715">MRSLAAILTLTCLAVLAGCSTTHTRGGGYYKNDGPGGYALDLSKIPDAVPRIETPSTAASKPYSVFGKRYVPMGSSQPFRQVGTASWYGKMFHGAKTSTGETYNMYAMTAAHPTLPIPSYARVTRVGTGQSVIVRVNDRGPFHSGRIMDLSYVAAAKLGIIGPGSGKVIVDAITNTDIARGNTHLSDIAAATGGRVQPPPQAEPAAEPVVAKAVQEPTPNVMLALDQPSAAADSPQQAPAPAATSDPAPRPQTAAAAYRRPDSGPAPAADADGIYLQFGAFSGAENADRLAQKINTRIAGTEGHNAHVEPGGNLYRVQLGPYPDRGTAVNAAWRIRQSTGMASTLVTPDVALR</sequence>
<dbReference type="GO" id="GO:0008932">
    <property type="term" value="F:lytic endotransglycosylase activity"/>
    <property type="evidence" value="ECO:0007669"/>
    <property type="project" value="UniProtKB-UniRule"/>
</dbReference>
<evidence type="ECO:0000256" key="7">
    <source>
        <dbReference type="SAM" id="SignalP"/>
    </source>
</evidence>
<reference evidence="10" key="1">
    <citation type="submission" date="2017-06" db="EMBL/GenBank/DDBJ databases">
        <title>Herbaspirillum phytohormonus sp. nov., isolated from the root nodule of Robinia pseudoacacia in lead-zinc mine.</title>
        <authorList>
            <person name="Fan M."/>
            <person name="Lin Y."/>
        </authorList>
    </citation>
    <scope>NUCLEOTIDE SEQUENCE [LARGE SCALE GENOMIC DNA]</scope>
    <source>
        <strain evidence="10">SC-089</strain>
    </source>
</reference>
<dbReference type="InterPro" id="IPR034718">
    <property type="entry name" value="RlpA"/>
</dbReference>
<dbReference type="InterPro" id="IPR036908">
    <property type="entry name" value="RlpA-like_sf"/>
</dbReference>
<evidence type="ECO:0000313" key="10">
    <source>
        <dbReference type="Proteomes" id="UP000214603"/>
    </source>
</evidence>
<dbReference type="Proteomes" id="UP000214603">
    <property type="component" value="Unassembled WGS sequence"/>
</dbReference>
<dbReference type="SUPFAM" id="SSF50685">
    <property type="entry name" value="Barwin-like endoglucanases"/>
    <property type="match status" value="1"/>
</dbReference>
<dbReference type="Pfam" id="PF03330">
    <property type="entry name" value="DPBB_1"/>
    <property type="match status" value="1"/>
</dbReference>
<feature type="chain" id="PRO_5013406143" description="Endolytic peptidoglycan transglycosylase RlpA" evidence="7">
    <location>
        <begin position="18"/>
        <end position="353"/>
    </location>
</feature>
<dbReference type="PANTHER" id="PTHR34183:SF1">
    <property type="entry name" value="ENDOLYTIC PEPTIDOGLYCAN TRANSGLYCOSYLASE RLPA"/>
    <property type="match status" value="1"/>
</dbReference>
<dbReference type="NCBIfam" id="TIGR00413">
    <property type="entry name" value="rlpA"/>
    <property type="match status" value="1"/>
</dbReference>
<evidence type="ECO:0000256" key="6">
    <source>
        <dbReference type="SAM" id="MobiDB-lite"/>
    </source>
</evidence>
<comment type="caution">
    <text evidence="9">The sequence shown here is derived from an EMBL/GenBank/DDBJ whole genome shotgun (WGS) entry which is preliminary data.</text>
</comment>
<feature type="compositionally biased region" description="Low complexity" evidence="6">
    <location>
        <begin position="229"/>
        <end position="247"/>
    </location>
</feature>
<feature type="domain" description="SPOR" evidence="8">
    <location>
        <begin position="268"/>
        <end position="348"/>
    </location>
</feature>
<dbReference type="Pfam" id="PF05036">
    <property type="entry name" value="SPOR"/>
    <property type="match status" value="1"/>
</dbReference>
<evidence type="ECO:0000256" key="2">
    <source>
        <dbReference type="ARBA" id="ARBA00023239"/>
    </source>
</evidence>
<dbReference type="GO" id="GO:0005886">
    <property type="term" value="C:plasma membrane"/>
    <property type="evidence" value="ECO:0007669"/>
    <property type="project" value="UniProtKB-SubCell"/>
</dbReference>
<evidence type="ECO:0000259" key="8">
    <source>
        <dbReference type="PROSITE" id="PS51724"/>
    </source>
</evidence>
<dbReference type="CDD" id="cd22268">
    <property type="entry name" value="DPBB_RlpA-like"/>
    <property type="match status" value="1"/>
</dbReference>
<dbReference type="GO" id="GO:0000270">
    <property type="term" value="P:peptidoglycan metabolic process"/>
    <property type="evidence" value="ECO:0007669"/>
    <property type="project" value="UniProtKB-UniRule"/>
</dbReference>
<dbReference type="GO" id="GO:0071555">
    <property type="term" value="P:cell wall organization"/>
    <property type="evidence" value="ECO:0007669"/>
    <property type="project" value="UniProtKB-KW"/>
</dbReference>
<evidence type="ECO:0000256" key="3">
    <source>
        <dbReference type="ARBA" id="ARBA00023316"/>
    </source>
</evidence>
<dbReference type="EMBL" id="NJIH01000007">
    <property type="protein sequence ID" value="OWT59291.1"/>
    <property type="molecule type" value="Genomic_DNA"/>
</dbReference>
<dbReference type="PROSITE" id="PS51257">
    <property type="entry name" value="PROKAR_LIPOPROTEIN"/>
    <property type="match status" value="1"/>
</dbReference>
<evidence type="ECO:0000256" key="5">
    <source>
        <dbReference type="RuleBase" id="RU003495"/>
    </source>
</evidence>
<keyword evidence="10" id="KW-1185">Reference proteome</keyword>
<dbReference type="HAMAP" id="MF_02071">
    <property type="entry name" value="RlpA"/>
    <property type="match status" value="1"/>
</dbReference>
<keyword evidence="1 7" id="KW-0732">Signal</keyword>
<accession>A0A225MIF6</accession>
<dbReference type="OrthoDB" id="9779128at2"/>
<comment type="function">
    <text evidence="4">Lytic transglycosylase with a strong preference for naked glycan strands that lack stem peptides.</text>
</comment>
<comment type="similarity">
    <text evidence="4 5">Belongs to the RlpA family.</text>
</comment>
<name>A0A225MIF6_9BURK</name>
<feature type="region of interest" description="Disordered" evidence="6">
    <location>
        <begin position="229"/>
        <end position="270"/>
    </location>
</feature>
<keyword evidence="4" id="KW-0564">Palmitate</keyword>
<dbReference type="InterPro" id="IPR009009">
    <property type="entry name" value="RlpA-like_DPBB"/>
</dbReference>
<keyword evidence="4" id="KW-1003">Cell membrane</keyword>
<comment type="subcellular location">
    <subcellularLocation>
        <location evidence="4">Cell membrane</location>
        <topology evidence="4">Lipid-anchor</topology>
    </subcellularLocation>
</comment>
<dbReference type="AlphaFoldDB" id="A0A225MIF6"/>
<keyword evidence="3 4" id="KW-0961">Cell wall biogenesis/degradation</keyword>
<dbReference type="GO" id="GO:0042834">
    <property type="term" value="F:peptidoglycan binding"/>
    <property type="evidence" value="ECO:0007669"/>
    <property type="project" value="InterPro"/>
</dbReference>
<keyword evidence="4 9" id="KW-0449">Lipoprotein</keyword>
<dbReference type="SUPFAM" id="SSF110997">
    <property type="entry name" value="Sporulation related repeat"/>
    <property type="match status" value="1"/>
</dbReference>
<evidence type="ECO:0000256" key="4">
    <source>
        <dbReference type="HAMAP-Rule" id="MF_02071"/>
    </source>
</evidence>
<organism evidence="9 10">
    <name type="scientific">Candidimonas nitroreducens</name>
    <dbReference type="NCBI Taxonomy" id="683354"/>
    <lineage>
        <taxon>Bacteria</taxon>
        <taxon>Pseudomonadati</taxon>
        <taxon>Pseudomonadota</taxon>
        <taxon>Betaproteobacteria</taxon>
        <taxon>Burkholderiales</taxon>
        <taxon>Alcaligenaceae</taxon>
        <taxon>Candidimonas</taxon>
    </lineage>
</organism>
<keyword evidence="4" id="KW-0472">Membrane</keyword>
<dbReference type="InterPro" id="IPR007730">
    <property type="entry name" value="SPOR-like_dom"/>
</dbReference>
<dbReference type="Gene3D" id="3.30.70.1070">
    <property type="entry name" value="Sporulation related repeat"/>
    <property type="match status" value="1"/>
</dbReference>
<feature type="signal peptide" evidence="7">
    <location>
        <begin position="1"/>
        <end position="17"/>
    </location>
</feature>
<keyword evidence="2 4" id="KW-0456">Lyase</keyword>
<protein>
    <recommendedName>
        <fullName evidence="4">Endolytic peptidoglycan transglycosylase RlpA</fullName>
        <ecNumber evidence="4">4.2.2.-</ecNumber>
    </recommendedName>
</protein>
<dbReference type="PANTHER" id="PTHR34183">
    <property type="entry name" value="ENDOLYTIC PEPTIDOGLYCAN TRANSGLYCOSYLASE RLPA"/>
    <property type="match status" value="1"/>
</dbReference>
<evidence type="ECO:0000256" key="1">
    <source>
        <dbReference type="ARBA" id="ARBA00022729"/>
    </source>
</evidence>
<proteinExistence type="inferred from homology"/>
<gene>
    <name evidence="4" type="primary">rlpA</name>
    <name evidence="9" type="ORF">CEY11_12670</name>
</gene>
<evidence type="ECO:0000313" key="9">
    <source>
        <dbReference type="EMBL" id="OWT59291.1"/>
    </source>
</evidence>
<dbReference type="InterPro" id="IPR012997">
    <property type="entry name" value="RplA"/>
</dbReference>
<dbReference type="InterPro" id="IPR036680">
    <property type="entry name" value="SPOR-like_sf"/>
</dbReference>
<dbReference type="EC" id="4.2.2.-" evidence="4"/>